<dbReference type="SMART" id="SM00132">
    <property type="entry name" value="LIM"/>
    <property type="match status" value="1"/>
</dbReference>
<reference evidence="10" key="2">
    <citation type="submission" date="2008-12" db="EMBL/GenBank/DDBJ databases">
        <title>Improved gene annotation of the rice (Oryza sativa) genomes.</title>
        <authorList>
            <person name="Wang J."/>
            <person name="Li R."/>
            <person name="Fan W."/>
            <person name="Huang Q."/>
            <person name="Zhang J."/>
            <person name="Zhou Y."/>
            <person name="Hu Y."/>
            <person name="Zi S."/>
            <person name="Li J."/>
            <person name="Ni P."/>
            <person name="Zheng H."/>
            <person name="Zhang Y."/>
            <person name="Zhao M."/>
            <person name="Hao Q."/>
            <person name="McDermott J."/>
            <person name="Samudrala R."/>
            <person name="Kristiansen K."/>
            <person name="Wong G.K.-S."/>
        </authorList>
    </citation>
    <scope>NUCLEOTIDE SEQUENCE</scope>
</reference>
<dbReference type="CDD" id="cd09396">
    <property type="entry name" value="LIM_DA1"/>
    <property type="match status" value="1"/>
</dbReference>
<feature type="domain" description="LIM zinc-binding" evidence="9">
    <location>
        <begin position="754"/>
        <end position="814"/>
    </location>
</feature>
<organism evidence="10">
    <name type="scientific">Oryza sativa subsp. japonica</name>
    <name type="common">Rice</name>
    <dbReference type="NCBI Taxonomy" id="39947"/>
    <lineage>
        <taxon>Eukaryota</taxon>
        <taxon>Viridiplantae</taxon>
        <taxon>Streptophyta</taxon>
        <taxon>Embryophyta</taxon>
        <taxon>Tracheophyta</taxon>
        <taxon>Spermatophyta</taxon>
        <taxon>Magnoliopsida</taxon>
        <taxon>Liliopsida</taxon>
        <taxon>Poales</taxon>
        <taxon>Poaceae</taxon>
        <taxon>BOP clade</taxon>
        <taxon>Oryzoideae</taxon>
        <taxon>Oryzeae</taxon>
        <taxon>Oryzinae</taxon>
        <taxon>Oryza</taxon>
        <taxon>Oryza sativa</taxon>
    </lineage>
</organism>
<dbReference type="GO" id="GO:0140096">
    <property type="term" value="F:catalytic activity, acting on a protein"/>
    <property type="evidence" value="ECO:0007669"/>
    <property type="project" value="UniProtKB-ARBA"/>
</dbReference>
<evidence type="ECO:0000256" key="2">
    <source>
        <dbReference type="ARBA" id="ARBA00022723"/>
    </source>
</evidence>
<dbReference type="Pfam" id="PF00412">
    <property type="entry name" value="LIM"/>
    <property type="match status" value="1"/>
</dbReference>
<dbReference type="PANTHER" id="PTHR24209:SF11">
    <property type="entry name" value="DOMAIN-CONTAINING PROTEIN, PUTATIVE, EXPRESSED-RELATED"/>
    <property type="match status" value="1"/>
</dbReference>
<dbReference type="Pfam" id="PF25553">
    <property type="entry name" value="BTB-POZ_ANK-like"/>
    <property type="match status" value="1"/>
</dbReference>
<feature type="compositionally biased region" description="Pro residues" evidence="8">
    <location>
        <begin position="54"/>
        <end position="63"/>
    </location>
</feature>
<accession>B9GE28</accession>
<dbReference type="GO" id="GO:0046872">
    <property type="term" value="F:metal ion binding"/>
    <property type="evidence" value="ECO:0007669"/>
    <property type="project" value="UniProtKB-KW"/>
</dbReference>
<dbReference type="Gene3D" id="2.10.110.10">
    <property type="entry name" value="Cysteine Rich Protein"/>
    <property type="match status" value="1"/>
</dbReference>
<dbReference type="PROSITE" id="PS00478">
    <property type="entry name" value="LIM_DOMAIN_1"/>
    <property type="match status" value="1"/>
</dbReference>
<dbReference type="GO" id="GO:0016787">
    <property type="term" value="F:hydrolase activity"/>
    <property type="evidence" value="ECO:0007669"/>
    <property type="project" value="UniProtKB-ARBA"/>
</dbReference>
<evidence type="ECO:0000256" key="3">
    <source>
        <dbReference type="ARBA" id="ARBA00022737"/>
    </source>
</evidence>
<reference evidence="10" key="1">
    <citation type="journal article" date="2005" name="PLoS Biol.">
        <title>The genomes of Oryza sativa: a history of duplications.</title>
        <authorList>
            <person name="Yu J."/>
            <person name="Wang J."/>
            <person name="Lin W."/>
            <person name="Li S."/>
            <person name="Li H."/>
            <person name="Zhou J."/>
            <person name="Ni P."/>
            <person name="Dong W."/>
            <person name="Hu S."/>
            <person name="Zeng C."/>
            <person name="Zhang J."/>
            <person name="Zhang Y."/>
            <person name="Li R."/>
            <person name="Xu Z."/>
            <person name="Li S."/>
            <person name="Li X."/>
            <person name="Zheng H."/>
            <person name="Cong L."/>
            <person name="Lin L."/>
            <person name="Yin J."/>
            <person name="Geng J."/>
            <person name="Li G."/>
            <person name="Shi J."/>
            <person name="Liu J."/>
            <person name="Lv H."/>
            <person name="Li J."/>
            <person name="Wang J."/>
            <person name="Deng Y."/>
            <person name="Ran L."/>
            <person name="Shi X."/>
            <person name="Wang X."/>
            <person name="Wu Q."/>
            <person name="Li C."/>
            <person name="Ren X."/>
            <person name="Wang J."/>
            <person name="Wang X."/>
            <person name="Li D."/>
            <person name="Liu D."/>
            <person name="Zhang X."/>
            <person name="Ji Z."/>
            <person name="Zhao W."/>
            <person name="Sun Y."/>
            <person name="Zhang Z."/>
            <person name="Bao J."/>
            <person name="Han Y."/>
            <person name="Dong L."/>
            <person name="Ji J."/>
            <person name="Chen P."/>
            <person name="Wu S."/>
            <person name="Liu J."/>
            <person name="Xiao Y."/>
            <person name="Bu D."/>
            <person name="Tan J."/>
            <person name="Yang L."/>
            <person name="Ye C."/>
            <person name="Zhang J."/>
            <person name="Xu J."/>
            <person name="Zhou Y."/>
            <person name="Yu Y."/>
            <person name="Zhang B."/>
            <person name="Zhuang S."/>
            <person name="Wei H."/>
            <person name="Liu B."/>
            <person name="Lei M."/>
            <person name="Yu H."/>
            <person name="Li Y."/>
            <person name="Xu H."/>
            <person name="Wei S."/>
            <person name="He X."/>
            <person name="Fang L."/>
            <person name="Zhang Z."/>
            <person name="Zhang Y."/>
            <person name="Huang X."/>
            <person name="Su Z."/>
            <person name="Tong W."/>
            <person name="Li J."/>
            <person name="Tong Z."/>
            <person name="Li S."/>
            <person name="Ye J."/>
            <person name="Wang L."/>
            <person name="Fang L."/>
            <person name="Lei T."/>
            <person name="Chen C."/>
            <person name="Chen H."/>
            <person name="Xu Z."/>
            <person name="Li H."/>
            <person name="Huang H."/>
            <person name="Zhang F."/>
            <person name="Xu H."/>
            <person name="Li N."/>
            <person name="Zhao C."/>
            <person name="Li S."/>
            <person name="Dong L."/>
            <person name="Huang Y."/>
            <person name="Li L."/>
            <person name="Xi Y."/>
            <person name="Qi Q."/>
            <person name="Li W."/>
            <person name="Zhang B."/>
            <person name="Hu W."/>
            <person name="Zhang Y."/>
            <person name="Tian X."/>
            <person name="Jiao Y."/>
            <person name="Liang X."/>
            <person name="Jin J."/>
            <person name="Gao L."/>
            <person name="Zheng W."/>
            <person name="Hao B."/>
            <person name="Liu S."/>
            <person name="Wang W."/>
            <person name="Yuan L."/>
            <person name="Cao M."/>
            <person name="McDermott J."/>
            <person name="Samudrala R."/>
            <person name="Wang J."/>
            <person name="Wong G.K."/>
            <person name="Yang H."/>
        </authorList>
    </citation>
    <scope>NUCLEOTIDE SEQUENCE [LARGE SCALE GENOMIC DNA]</scope>
</reference>
<evidence type="ECO:0000256" key="1">
    <source>
        <dbReference type="ARBA" id="ARBA00004906"/>
    </source>
</evidence>
<evidence type="ECO:0000259" key="9">
    <source>
        <dbReference type="PROSITE" id="PS50023"/>
    </source>
</evidence>
<dbReference type="InterPro" id="IPR003903">
    <property type="entry name" value="UIM_dom"/>
</dbReference>
<dbReference type="Proteomes" id="UP000007752">
    <property type="component" value="Chromosome 12"/>
</dbReference>
<dbReference type="PROSITE" id="PS50023">
    <property type="entry name" value="LIM_DOMAIN_2"/>
    <property type="match status" value="1"/>
</dbReference>
<comment type="pathway">
    <text evidence="1">Protein modification; protein ubiquitination.</text>
</comment>
<evidence type="ECO:0000256" key="6">
    <source>
        <dbReference type="ARBA" id="ARBA00023038"/>
    </source>
</evidence>
<dbReference type="PANTHER" id="PTHR24209">
    <property type="entry name" value="PROTEIN DA1-RELATED 2"/>
    <property type="match status" value="1"/>
</dbReference>
<dbReference type="SUPFAM" id="SSF57716">
    <property type="entry name" value="Glucocorticoid receptor-like (DNA-binding domain)"/>
    <property type="match status" value="2"/>
</dbReference>
<keyword evidence="3" id="KW-0677">Repeat</keyword>
<evidence type="ECO:0000256" key="7">
    <source>
        <dbReference type="PROSITE-ProRule" id="PRU00125"/>
    </source>
</evidence>
<dbReference type="Gene3D" id="3.30.710.10">
    <property type="entry name" value="Potassium Channel Kv1.1, Chain A"/>
    <property type="match status" value="1"/>
</dbReference>
<dbReference type="AlphaFoldDB" id="B9GE28"/>
<proteinExistence type="predicted"/>
<sequence>MEETRAKRVDASARMRAVPIAVTPEGFWCCPSPAALHKSLKNNPHHHGGGGNHKPPPPTPPPQQHKTTTPSAPPSRAPSVLSEPVAGDAPDEPPPQPAAAEAEAERHKICVGFGQPETSDVTVVLYGKEGIAVRMSVHGDVLRRSSAFFAEKLSSSSSSSGSGGHGHGSCLEIHDCDDAEIYVETVGLMYCDEAKHKLLKQNVSRVLRIMKVAESLGFHACVKSCLDYLEAVPWVGEEEDNVVSSIRHLQSKAYGVSPLLKRITSDNLKSPTDTLALIMEMVLKSTDDRARREMKALVLNLLKDSNHCTDGSSDISSELLYSSCQGCLDRLRLLFSEATGQEFSVELTRQITLETDNLLWLVEILVNQRICDDFVALWANQSKIAELHGKLPVASRHTVSCITARLFVGIGRGEMLPSKNTRLLLLQVWLQPLIDDYSWLQCSCRSFDRKLVEEGIGQTILTLPLEDQRSMLLAWLGRFLKLGDNCPNLQRAFEVWWRRTFVRPYVSQARILFIQKMCYIPNSQHYSVGCNSVLQSQHDESFAVKMESDSVKIFSGEHLEKEKHVPYQGEITILNKLKRVKIQLSDPFVRRMVEKNAFLGGERSRTGAVRGRCGLSGRRGDRRRTEFLVCCRLKLWFSEVLETFSIGEKFVRFLSSGYRKFDPQITSSHGLGAYDESDNEDIDRAIALSLSEEQNKGKAVDIDYNLEEDEQLARALQESLNADSPPRQNIPVENVPSEPPRELPPILFASSGSRTCAGCKNPIGHGRFLSCMDSVWHPQCFRCFACNKPISEYEFAMHEDQPYHKSCYKDFFHPKCDVCKNFIPTNRNGLIEYRAHPFWMQKYCPSHEDDGTPRCCSCERMEPMDIKYITLDDGRKLCLECLNSSIMDTPECQQLYMDIQEFFEGLNMKVEQQVPILLVERQALNEALETEKNGHHLPETRGLCLSEEQIVRTILRRPIIGPGNRIIDMITAPYKLERRCEVTAILILYGLPRLQTGSILAHEMMHAYLRLKGFRSLSPQVEEGICQVLSHMWLESEIIFGSSIDISATSVASSSSSSSTPTTSKKGAKTEFEKKLGAFIKHQIETDSSEAYGDGFRAANRAVESYGLRSTLNHMKMTGSFPY</sequence>
<keyword evidence="2 7" id="KW-0479">Metal-binding</keyword>
<dbReference type="GO" id="GO:0043130">
    <property type="term" value="F:ubiquitin binding"/>
    <property type="evidence" value="ECO:0007669"/>
    <property type="project" value="UniProtKB-ARBA"/>
</dbReference>
<name>B9GE28_ORYSJ</name>
<gene>
    <name evidence="10" type="ORF">OsJ_36742</name>
</gene>
<evidence type="ECO:0000256" key="4">
    <source>
        <dbReference type="ARBA" id="ARBA00022833"/>
    </source>
</evidence>
<dbReference type="PROSITE" id="PS50330">
    <property type="entry name" value="UIM"/>
    <property type="match status" value="2"/>
</dbReference>
<dbReference type="InterPro" id="IPR011333">
    <property type="entry name" value="SKP1/BTB/POZ_sf"/>
</dbReference>
<dbReference type="Pfam" id="PF12315">
    <property type="entry name" value="DA1-like"/>
    <property type="match status" value="1"/>
</dbReference>
<dbReference type="EMBL" id="CM000149">
    <property type="protein sequence ID" value="EEE53535.1"/>
    <property type="molecule type" value="Genomic_DNA"/>
</dbReference>
<feature type="region of interest" description="Disordered" evidence="8">
    <location>
        <begin position="720"/>
        <end position="741"/>
    </location>
</feature>
<dbReference type="FunFam" id="2.10.110.10:FF:000078">
    <property type="entry name" value="Protein DA1-related 1"/>
    <property type="match status" value="1"/>
</dbReference>
<dbReference type="InterPro" id="IPR045218">
    <property type="entry name" value="DA1-like"/>
</dbReference>
<keyword evidence="5" id="KW-0832">Ubl conjugation</keyword>
<protein>
    <recommendedName>
        <fullName evidence="9">LIM zinc-binding domain-containing protein</fullName>
    </recommendedName>
</protein>
<feature type="region of interest" description="Disordered" evidence="8">
    <location>
        <begin position="32"/>
        <end position="104"/>
    </location>
</feature>
<dbReference type="InterPro" id="IPR001781">
    <property type="entry name" value="Znf_LIM"/>
</dbReference>
<evidence type="ECO:0000256" key="5">
    <source>
        <dbReference type="ARBA" id="ARBA00022843"/>
    </source>
</evidence>
<keyword evidence="6 7" id="KW-0440">LIM domain</keyword>
<dbReference type="GO" id="GO:0032875">
    <property type="term" value="P:regulation of DNA endoreduplication"/>
    <property type="evidence" value="ECO:0007669"/>
    <property type="project" value="UniProtKB-ARBA"/>
</dbReference>
<evidence type="ECO:0000256" key="8">
    <source>
        <dbReference type="SAM" id="MobiDB-lite"/>
    </source>
</evidence>
<dbReference type="InterPro" id="IPR022087">
    <property type="entry name" value="DA1-like_dom"/>
</dbReference>
<evidence type="ECO:0000313" key="10">
    <source>
        <dbReference type="EMBL" id="EEE53535.1"/>
    </source>
</evidence>
<dbReference type="SMART" id="SM00726">
    <property type="entry name" value="UIM"/>
    <property type="match status" value="2"/>
</dbReference>
<keyword evidence="4 7" id="KW-0862">Zinc</keyword>
<dbReference type="InterPro" id="IPR058039">
    <property type="entry name" value="At3g05675-like_ankyrin"/>
</dbReference>
<feature type="compositionally biased region" description="Basic residues" evidence="8">
    <location>
        <begin position="38"/>
        <end position="48"/>
    </location>
</feature>